<accession>A0ABM1EKT3</accession>
<dbReference type="GeneID" id="106813233"/>
<feature type="domain" description="KxDL" evidence="3">
    <location>
        <begin position="1"/>
        <end position="56"/>
    </location>
</feature>
<proteinExistence type="inferred from homology"/>
<name>A0ABM1EKT3_PRICU</name>
<dbReference type="PANTHER" id="PTHR13511">
    <property type="entry name" value="KXDL MOTIF-CONTAINING PROTEIN 1"/>
    <property type="match status" value="1"/>
</dbReference>
<evidence type="ECO:0000313" key="5">
    <source>
        <dbReference type="RefSeq" id="XP_014672804.1"/>
    </source>
</evidence>
<evidence type="ECO:0000256" key="2">
    <source>
        <dbReference type="SAM" id="MobiDB-lite"/>
    </source>
</evidence>
<organism evidence="4 5">
    <name type="scientific">Priapulus caudatus</name>
    <name type="common">Priapulid worm</name>
    <dbReference type="NCBI Taxonomy" id="37621"/>
    <lineage>
        <taxon>Eukaryota</taxon>
        <taxon>Metazoa</taxon>
        <taxon>Ecdysozoa</taxon>
        <taxon>Scalidophora</taxon>
        <taxon>Priapulida</taxon>
        <taxon>Priapulimorpha</taxon>
        <taxon>Priapulimorphida</taxon>
        <taxon>Priapulidae</taxon>
        <taxon>Priapulus</taxon>
    </lineage>
</organism>
<evidence type="ECO:0000313" key="4">
    <source>
        <dbReference type="Proteomes" id="UP000695022"/>
    </source>
</evidence>
<dbReference type="PANTHER" id="PTHR13511:SF0">
    <property type="entry name" value="KXDL MOTIF-CONTAINING PROTEIN 1"/>
    <property type="match status" value="1"/>
</dbReference>
<dbReference type="Pfam" id="PF10241">
    <property type="entry name" value="KxDL"/>
    <property type="match status" value="1"/>
</dbReference>
<feature type="region of interest" description="Disordered" evidence="2">
    <location>
        <begin position="59"/>
        <end position="113"/>
    </location>
</feature>
<evidence type="ECO:0000256" key="1">
    <source>
        <dbReference type="ARBA" id="ARBA00005913"/>
    </source>
</evidence>
<evidence type="ECO:0000259" key="3">
    <source>
        <dbReference type="Pfam" id="PF10241"/>
    </source>
</evidence>
<sequence length="113" mass="12290">MLVNCNALAAARVDYAHLEFRRHTQLLVEMKKDLDIVFRRIRKLKVNLGKRYPEAFAACSPVGSPDDEEDPSHPSVGAQPPGREVASRDAVQGRSATASAKDLASTRSLSATS</sequence>
<dbReference type="RefSeq" id="XP_014672804.1">
    <property type="nucleotide sequence ID" value="XM_014817318.1"/>
</dbReference>
<comment type="similarity">
    <text evidence="1">Belongs to the KXD1 family.</text>
</comment>
<dbReference type="InterPro" id="IPR019371">
    <property type="entry name" value="KxDL_dom"/>
</dbReference>
<protein>
    <submittedName>
        <fullName evidence="5">KxDL motif-containing protein 1-like</fullName>
    </submittedName>
</protein>
<dbReference type="Proteomes" id="UP000695022">
    <property type="component" value="Unplaced"/>
</dbReference>
<gene>
    <name evidence="5" type="primary">LOC106813233</name>
</gene>
<reference evidence="5" key="1">
    <citation type="submission" date="2025-08" db="UniProtKB">
        <authorList>
            <consortium name="RefSeq"/>
        </authorList>
    </citation>
    <scope>IDENTIFICATION</scope>
</reference>
<keyword evidence="4" id="KW-1185">Reference proteome</keyword>
<dbReference type="InterPro" id="IPR039843">
    <property type="entry name" value="KXD1-like"/>
</dbReference>